<gene>
    <name evidence="1" type="ORF">Scarif_00087</name>
</gene>
<protein>
    <submittedName>
        <fullName evidence="1">Exonuclease</fullName>
    </submittedName>
</protein>
<evidence type="ECO:0000313" key="1">
    <source>
        <dbReference type="EMBL" id="XBM95196.1"/>
    </source>
</evidence>
<organism evidence="1">
    <name type="scientific">Streptomyces phage Scarif</name>
    <dbReference type="NCBI Taxonomy" id="3158858"/>
    <lineage>
        <taxon>Viruses</taxon>
        <taxon>Duplodnaviria</taxon>
        <taxon>Heunggongvirae</taxon>
        <taxon>Uroviricota</taxon>
        <taxon>Caudoviricetes</taxon>
    </lineage>
</organism>
<reference evidence="1" key="1">
    <citation type="submission" date="2024-05" db="EMBL/GenBank/DDBJ databases">
        <title>Isolation and characterization of the new Streptomyces phages Kamino, Geonosis, Abafar and Scarif infecting a broad range of host species.</title>
        <authorList>
            <person name="Rackow B."/>
            <person name="Rolland C."/>
            <person name="Mohnen I."/>
            <person name="Wittmann J."/>
            <person name="Muesken M."/>
            <person name="Overmann J."/>
            <person name="Frunzke J."/>
        </authorList>
    </citation>
    <scope>NUCLEOTIDE SEQUENCE</scope>
</reference>
<keyword evidence="1" id="KW-0540">Nuclease</keyword>
<sequence>MLSQERFTGFRSHPNVEGSHAFLSPSNYHWLNYPEEKLIERLSTVKAAALGSRLHAWAAESILLKREQPRDGDIIAAYVNDAIEYGMTPEQSLWYSIHCFGTTDAISFDPEEMFLRIHDLKTGVSKASFDQLYIYAGLFCLEYEYKPFEVQGELRIYQGHDVDWVEIDVEYLSWVYSKIRWASERIDVYTLGA</sequence>
<accession>A0AAU7GZ20</accession>
<keyword evidence="1" id="KW-0378">Hydrolase</keyword>
<keyword evidence="1" id="KW-0269">Exonuclease</keyword>
<name>A0AAU7GZ20_9CAUD</name>
<dbReference type="GO" id="GO:0004527">
    <property type="term" value="F:exonuclease activity"/>
    <property type="evidence" value="ECO:0007669"/>
    <property type="project" value="UniProtKB-KW"/>
</dbReference>
<proteinExistence type="predicted"/>
<dbReference type="EMBL" id="PP750868">
    <property type="protein sequence ID" value="XBM95196.1"/>
    <property type="molecule type" value="Genomic_DNA"/>
</dbReference>